<dbReference type="PANTHER" id="PTHR43792">
    <property type="entry name" value="GNAT FAMILY, PUTATIVE (AFU_ORTHOLOGUE AFUA_3G00765)-RELATED-RELATED"/>
    <property type="match status" value="1"/>
</dbReference>
<gene>
    <name evidence="2" type="ORF">NB646_01215</name>
</gene>
<evidence type="ECO:0000259" key="1">
    <source>
        <dbReference type="PROSITE" id="PS51186"/>
    </source>
</evidence>
<sequence>MILETERLYLRKLETSDFADLCEILQNKNVMYAYEHAFSDEEVHIWLNRQKQRYHDDGFGLWAVILKSSGKLIGQAGITFQKWGKRQVHEIGYLFNQDYWHKGYATETALACKKYAFQTLGLTEIYSIIRDNNTASQNVAIRNGMKKVGKLVKFYYGFRMPHIVYCVKKESPHSG</sequence>
<feature type="domain" description="N-acetyltransferase" evidence="1">
    <location>
        <begin position="8"/>
        <end position="165"/>
    </location>
</feature>
<organism evidence="2">
    <name type="scientific">Oxalobacter aliiformigenes</name>
    <dbReference type="NCBI Taxonomy" id="2946593"/>
    <lineage>
        <taxon>Bacteria</taxon>
        <taxon>Pseudomonadati</taxon>
        <taxon>Pseudomonadota</taxon>
        <taxon>Betaproteobacteria</taxon>
        <taxon>Burkholderiales</taxon>
        <taxon>Oxalobacteraceae</taxon>
        <taxon>Oxalobacter</taxon>
    </lineage>
</organism>
<dbReference type="Pfam" id="PF13302">
    <property type="entry name" value="Acetyltransf_3"/>
    <property type="match status" value="1"/>
</dbReference>
<dbReference type="AlphaFoldDB" id="A0A9E9LC68"/>
<dbReference type="RefSeq" id="WP_269316047.1">
    <property type="nucleotide sequence ID" value="NZ_CP098251.1"/>
</dbReference>
<dbReference type="GO" id="GO:0016747">
    <property type="term" value="F:acyltransferase activity, transferring groups other than amino-acyl groups"/>
    <property type="evidence" value="ECO:0007669"/>
    <property type="project" value="InterPro"/>
</dbReference>
<dbReference type="PANTHER" id="PTHR43792:SF1">
    <property type="entry name" value="N-ACETYLTRANSFERASE DOMAIN-CONTAINING PROTEIN"/>
    <property type="match status" value="1"/>
</dbReference>
<proteinExistence type="predicted"/>
<dbReference type="Gene3D" id="3.40.630.30">
    <property type="match status" value="1"/>
</dbReference>
<dbReference type="Proteomes" id="UP001164819">
    <property type="component" value="Chromosome"/>
</dbReference>
<name>A0A9E9LC68_9BURK</name>
<dbReference type="InterPro" id="IPR000182">
    <property type="entry name" value="GNAT_dom"/>
</dbReference>
<dbReference type="SUPFAM" id="SSF55729">
    <property type="entry name" value="Acyl-CoA N-acyltransferases (Nat)"/>
    <property type="match status" value="1"/>
</dbReference>
<accession>A0A9E9LC68</accession>
<dbReference type="PROSITE" id="PS51186">
    <property type="entry name" value="GNAT"/>
    <property type="match status" value="1"/>
</dbReference>
<dbReference type="EMBL" id="CP098251">
    <property type="protein sequence ID" value="WAV91415.1"/>
    <property type="molecule type" value="Genomic_DNA"/>
</dbReference>
<dbReference type="InterPro" id="IPR051531">
    <property type="entry name" value="N-acetyltransferase"/>
</dbReference>
<reference evidence="2" key="1">
    <citation type="journal article" date="2022" name="Front. Microbiol.">
        <title>New perspectives on an old grouping: The genomic and phenotypic variability of Oxalobacter formigenes and the implications for calcium oxalate stone prevention.</title>
        <authorList>
            <person name="Chmiel J.A."/>
            <person name="Carr C."/>
            <person name="Stuivenberg G.A."/>
            <person name="Venema R."/>
            <person name="Chanyi R.M."/>
            <person name="Al K.F."/>
            <person name="Giguere D."/>
            <person name="Say H."/>
            <person name="Akouris P.P."/>
            <person name="Dominguez Romero S.A."/>
            <person name="Kwong A."/>
            <person name="Tai V."/>
            <person name="Koval S.F."/>
            <person name="Razvi H."/>
            <person name="Bjazevic J."/>
            <person name="Burton J.P."/>
        </authorList>
    </citation>
    <scope>NUCLEOTIDE SEQUENCE</scope>
    <source>
        <strain evidence="2">OxK</strain>
    </source>
</reference>
<dbReference type="InterPro" id="IPR016181">
    <property type="entry name" value="Acyl_CoA_acyltransferase"/>
</dbReference>
<evidence type="ECO:0000313" key="2">
    <source>
        <dbReference type="EMBL" id="WAV91415.1"/>
    </source>
</evidence>
<protein>
    <submittedName>
        <fullName evidence="2">GNAT family N-acetyltransferase</fullName>
    </submittedName>
</protein>